<dbReference type="Proteomes" id="UP000005239">
    <property type="component" value="Unassembled WGS sequence"/>
</dbReference>
<keyword evidence="13" id="KW-1185">Reference proteome</keyword>
<accession>A0A8R1UWL2</accession>
<dbReference type="SMART" id="SM00399">
    <property type="entry name" value="ZnF_C4"/>
    <property type="match status" value="1"/>
</dbReference>
<dbReference type="SUPFAM" id="SSF48508">
    <property type="entry name" value="Nuclear receptor ligand-binding domain"/>
    <property type="match status" value="1"/>
</dbReference>
<evidence type="ECO:0000256" key="4">
    <source>
        <dbReference type="ARBA" id="ARBA00023015"/>
    </source>
</evidence>
<dbReference type="InterPro" id="IPR001628">
    <property type="entry name" value="Znf_hrmn_rcpt"/>
</dbReference>
<dbReference type="PANTHER" id="PTHR46011:SF6">
    <property type="entry name" value="HIGH ZINC ACTIVATED NUCLEAR RECEPTOR PROTEIN"/>
    <property type="match status" value="1"/>
</dbReference>
<proteinExistence type="inferred from homology"/>
<evidence type="ECO:0000256" key="3">
    <source>
        <dbReference type="ARBA" id="ARBA00022833"/>
    </source>
</evidence>
<evidence type="ECO:0000256" key="6">
    <source>
        <dbReference type="ARBA" id="ARBA00023163"/>
    </source>
</evidence>
<keyword evidence="8 9" id="KW-0539">Nucleus</keyword>
<dbReference type="InterPro" id="IPR035500">
    <property type="entry name" value="NHR-like_dom_sf"/>
</dbReference>
<dbReference type="PRINTS" id="PR00047">
    <property type="entry name" value="STROIDFINGER"/>
</dbReference>
<evidence type="ECO:0000256" key="7">
    <source>
        <dbReference type="ARBA" id="ARBA00023170"/>
    </source>
</evidence>
<dbReference type="GO" id="GO:0008270">
    <property type="term" value="F:zinc ion binding"/>
    <property type="evidence" value="ECO:0007669"/>
    <property type="project" value="UniProtKB-KW"/>
</dbReference>
<dbReference type="Pfam" id="PF00105">
    <property type="entry name" value="zf-C4"/>
    <property type="match status" value="1"/>
</dbReference>
<dbReference type="PANTHER" id="PTHR46011">
    <property type="entry name" value="NUCLEAR HORMONE RECEPTOR FAMILY MEMBER NHR-86-RELATED"/>
    <property type="match status" value="1"/>
</dbReference>
<dbReference type="PROSITE" id="PS00031">
    <property type="entry name" value="NUCLEAR_REC_DBD_1"/>
    <property type="match status" value="1"/>
</dbReference>
<gene>
    <name evidence="12" type="primary">WBGene00278819</name>
</gene>
<dbReference type="SMART" id="SM00430">
    <property type="entry name" value="HOLI"/>
    <property type="match status" value="1"/>
</dbReference>
<protein>
    <recommendedName>
        <fullName evidence="14">Nuclear receptor</fullName>
    </recommendedName>
</protein>
<keyword evidence="1 9" id="KW-0479">Metal-binding</keyword>
<dbReference type="GO" id="GO:0003700">
    <property type="term" value="F:DNA-binding transcription factor activity"/>
    <property type="evidence" value="ECO:0000318"/>
    <property type="project" value="GO_Central"/>
</dbReference>
<evidence type="ECO:0008006" key="14">
    <source>
        <dbReference type="Google" id="ProtNLM"/>
    </source>
</evidence>
<feature type="domain" description="Nuclear receptor" evidence="10">
    <location>
        <begin position="8"/>
        <end position="85"/>
    </location>
</feature>
<dbReference type="Gene3D" id="3.30.50.10">
    <property type="entry name" value="Erythroid Transcription Factor GATA-1, subunit A"/>
    <property type="match status" value="1"/>
</dbReference>
<keyword evidence="4 9" id="KW-0805">Transcription regulation</keyword>
<evidence type="ECO:0000256" key="1">
    <source>
        <dbReference type="ARBA" id="ARBA00022723"/>
    </source>
</evidence>
<comment type="subcellular location">
    <subcellularLocation>
        <location evidence="9">Nucleus</location>
    </subcellularLocation>
</comment>
<dbReference type="Pfam" id="PF00104">
    <property type="entry name" value="Hormone_recep"/>
    <property type="match status" value="1"/>
</dbReference>
<dbReference type="Gene3D" id="1.10.565.10">
    <property type="entry name" value="Retinoid X Receptor"/>
    <property type="match status" value="1"/>
</dbReference>
<dbReference type="GO" id="GO:0005634">
    <property type="term" value="C:nucleus"/>
    <property type="evidence" value="ECO:0000318"/>
    <property type="project" value="GO_Central"/>
</dbReference>
<evidence type="ECO:0000256" key="5">
    <source>
        <dbReference type="ARBA" id="ARBA00023125"/>
    </source>
</evidence>
<reference evidence="13" key="1">
    <citation type="journal article" date="2008" name="Nat. Genet.">
        <title>The Pristionchus pacificus genome provides a unique perspective on nematode lifestyle and parasitism.</title>
        <authorList>
            <person name="Dieterich C."/>
            <person name="Clifton S.W."/>
            <person name="Schuster L.N."/>
            <person name="Chinwalla A."/>
            <person name="Delehaunty K."/>
            <person name="Dinkelacker I."/>
            <person name="Fulton L."/>
            <person name="Fulton R."/>
            <person name="Godfrey J."/>
            <person name="Minx P."/>
            <person name="Mitreva M."/>
            <person name="Roeseler W."/>
            <person name="Tian H."/>
            <person name="Witte H."/>
            <person name="Yang S.P."/>
            <person name="Wilson R.K."/>
            <person name="Sommer R.J."/>
        </authorList>
    </citation>
    <scope>NUCLEOTIDE SEQUENCE [LARGE SCALE GENOMIC DNA]</scope>
    <source>
        <strain evidence="13">PS312</strain>
    </source>
</reference>
<evidence type="ECO:0000256" key="9">
    <source>
        <dbReference type="RuleBase" id="RU004334"/>
    </source>
</evidence>
<evidence type="ECO:0000313" key="13">
    <source>
        <dbReference type="Proteomes" id="UP000005239"/>
    </source>
</evidence>
<comment type="similarity">
    <text evidence="9">Belongs to the nuclear hormone receptor family.</text>
</comment>
<evidence type="ECO:0000313" key="12">
    <source>
        <dbReference type="EnsemblMetazoa" id="PPA40450.1"/>
    </source>
</evidence>
<name>A0A8R1UWL2_PRIPA</name>
<evidence type="ECO:0000256" key="2">
    <source>
        <dbReference type="ARBA" id="ARBA00022771"/>
    </source>
</evidence>
<evidence type="ECO:0000259" key="10">
    <source>
        <dbReference type="PROSITE" id="PS51030"/>
    </source>
</evidence>
<dbReference type="GO" id="GO:0043565">
    <property type="term" value="F:sequence-specific DNA binding"/>
    <property type="evidence" value="ECO:0007669"/>
    <property type="project" value="InterPro"/>
</dbReference>
<dbReference type="AlphaFoldDB" id="A0A8R1UWL2"/>
<keyword evidence="7 9" id="KW-0675">Receptor</keyword>
<dbReference type="InterPro" id="IPR000536">
    <property type="entry name" value="Nucl_hrmn_rcpt_lig-bd"/>
</dbReference>
<dbReference type="InterPro" id="IPR013088">
    <property type="entry name" value="Znf_NHR/GATA"/>
</dbReference>
<dbReference type="PROSITE" id="PS51030">
    <property type="entry name" value="NUCLEAR_REC_DBD_2"/>
    <property type="match status" value="1"/>
</dbReference>
<evidence type="ECO:0000256" key="8">
    <source>
        <dbReference type="ARBA" id="ARBA00023242"/>
    </source>
</evidence>
<organism evidence="12 13">
    <name type="scientific">Pristionchus pacificus</name>
    <name type="common">Parasitic nematode worm</name>
    <dbReference type="NCBI Taxonomy" id="54126"/>
    <lineage>
        <taxon>Eukaryota</taxon>
        <taxon>Metazoa</taxon>
        <taxon>Ecdysozoa</taxon>
        <taxon>Nematoda</taxon>
        <taxon>Chromadorea</taxon>
        <taxon>Rhabditida</taxon>
        <taxon>Rhabditina</taxon>
        <taxon>Diplogasteromorpha</taxon>
        <taxon>Diplogasteroidea</taxon>
        <taxon>Neodiplogasteridae</taxon>
        <taxon>Pristionchus</taxon>
    </lineage>
</organism>
<evidence type="ECO:0000259" key="11">
    <source>
        <dbReference type="PROSITE" id="PS51843"/>
    </source>
</evidence>
<dbReference type="SUPFAM" id="SSF57716">
    <property type="entry name" value="Glucocorticoid receptor-like (DNA-binding domain)"/>
    <property type="match status" value="1"/>
</dbReference>
<dbReference type="EnsemblMetazoa" id="PPA40450.1">
    <property type="protein sequence ID" value="PPA40450.1"/>
    <property type="gene ID" value="WBGene00278819"/>
</dbReference>
<sequence length="368" mass="42199">MSVVFNGPGICLVCSTPINSIHFGIDACRACSSFFKRAKLSGKRYPCRQGGGGKCPITRGDNFVCRRCRYDKCVAAGMVYEGLMRPAKRITQETSLKAVTFQEQSSSQSILGRIAREYKSFIDRRRKKEQIVISTSEATERVPHPTEEIYCANFDCTIPTIYIAVAETWNFFKDVFPSLLKHSADDQNELFRSYLPKMQILEGFYRTSRIFGRFDQFIMCSALICVNMRLPDEWLPLSEGGENRNSLVQSIQLFINDQMEMVIPSLERTQMNDTEMHAILALMLCDSGSSSENLLASLDAIRSEVIRDLRRYYIEEMGLTDYSMRLGNLMSLCHTLREGTCLFQECFRMQVSIFDLYTKETKLKEIFM</sequence>
<feature type="domain" description="NR LBD" evidence="11">
    <location>
        <begin position="117"/>
        <end position="368"/>
    </location>
</feature>
<keyword evidence="2 9" id="KW-0863">Zinc-finger</keyword>
<reference evidence="12" key="2">
    <citation type="submission" date="2022-06" db="UniProtKB">
        <authorList>
            <consortium name="EnsemblMetazoa"/>
        </authorList>
    </citation>
    <scope>IDENTIFICATION</scope>
    <source>
        <strain evidence="12">PS312</strain>
    </source>
</reference>
<dbReference type="PROSITE" id="PS51843">
    <property type="entry name" value="NR_LBD"/>
    <property type="match status" value="1"/>
</dbReference>
<keyword evidence="3 9" id="KW-0862">Zinc</keyword>
<keyword evidence="6 9" id="KW-0804">Transcription</keyword>
<keyword evidence="5 9" id="KW-0238">DNA-binding</keyword>